<dbReference type="Proteomes" id="UP000251960">
    <property type="component" value="Chromosome 2"/>
</dbReference>
<proteinExistence type="predicted"/>
<evidence type="ECO:0000313" key="1">
    <source>
        <dbReference type="EMBL" id="PWZ38763.1"/>
    </source>
</evidence>
<comment type="caution">
    <text evidence="1">The sequence shown here is derived from an EMBL/GenBank/DDBJ whole genome shotgun (WGS) entry which is preliminary data.</text>
</comment>
<dbReference type="EMBL" id="NCVQ01000003">
    <property type="protein sequence ID" value="PWZ38763.1"/>
    <property type="molecule type" value="Genomic_DNA"/>
</dbReference>
<gene>
    <name evidence="1" type="ORF">Zm00014a_008139</name>
</gene>
<sequence>MEPANCCAVTSQYETRPLFPSGLLDLELLLRLRLYLELSLLAGAASGDLGPKGSRLFDLDLLAGGLWSGSPPP</sequence>
<accession>A0A3L6FWA2</accession>
<dbReference type="AlphaFoldDB" id="A0A3L6FWA2"/>
<organism evidence="1">
    <name type="scientific">Zea mays</name>
    <name type="common">Maize</name>
    <dbReference type="NCBI Taxonomy" id="4577"/>
    <lineage>
        <taxon>Eukaryota</taxon>
        <taxon>Viridiplantae</taxon>
        <taxon>Streptophyta</taxon>
        <taxon>Embryophyta</taxon>
        <taxon>Tracheophyta</taxon>
        <taxon>Spermatophyta</taxon>
        <taxon>Magnoliopsida</taxon>
        <taxon>Liliopsida</taxon>
        <taxon>Poales</taxon>
        <taxon>Poaceae</taxon>
        <taxon>PACMAD clade</taxon>
        <taxon>Panicoideae</taxon>
        <taxon>Andropogonodae</taxon>
        <taxon>Andropogoneae</taxon>
        <taxon>Tripsacinae</taxon>
        <taxon>Zea</taxon>
    </lineage>
</organism>
<name>A0A3L6FWA2_MAIZE</name>
<protein>
    <submittedName>
        <fullName evidence="1">Uncharacterized protein</fullName>
    </submittedName>
</protein>
<reference evidence="1" key="1">
    <citation type="journal article" date="2018" name="Nat. Genet.">
        <title>Extensive intraspecific gene order and gene structural variations between Mo17 and other maize genomes.</title>
        <authorList>
            <person name="Sun S."/>
            <person name="Zhou Y."/>
            <person name="Chen J."/>
            <person name="Shi J."/>
            <person name="Zhao H."/>
            <person name="Zhao H."/>
            <person name="Song W."/>
            <person name="Zhang M."/>
            <person name="Cui Y."/>
            <person name="Dong X."/>
            <person name="Liu H."/>
            <person name="Ma X."/>
            <person name="Jiao Y."/>
            <person name="Wang B."/>
            <person name="Wei X."/>
            <person name="Stein J.C."/>
            <person name="Glaubitz J.C."/>
            <person name="Lu F."/>
            <person name="Yu G."/>
            <person name="Liang C."/>
            <person name="Fengler K."/>
            <person name="Li B."/>
            <person name="Rafalski A."/>
            <person name="Schnable P.S."/>
            <person name="Ware D.H."/>
            <person name="Buckler E.S."/>
            <person name="Lai J."/>
        </authorList>
    </citation>
    <scope>NUCLEOTIDE SEQUENCE [LARGE SCALE GENOMIC DNA]</scope>
    <source>
        <tissue evidence="1">Seedling</tissue>
    </source>
</reference>